<dbReference type="AlphaFoldDB" id="A0A1J1JDL3"/>
<protein>
    <submittedName>
        <fullName evidence="1">Uncharacterized protein</fullName>
    </submittedName>
</protein>
<sequence length="95" mass="10882">MHKDYYGLLISTLSFRHRWKWQIILPYGEYLTSDEDYASAEEALREGKSWLERKSAFNAINSCLAQFYSAGVLNPSEYSSLIDSLRGITESCSSD</sequence>
<dbReference type="RefSeq" id="WP_026785254.1">
    <property type="nucleotide sequence ID" value="NZ_CAJCFV010000075.1"/>
</dbReference>
<accession>A0A1J1JDL3</accession>
<gene>
    <name evidence="1" type="ORF">PLAM_0373</name>
</gene>
<dbReference type="EMBL" id="LO018304">
    <property type="protein sequence ID" value="CUM58340.1"/>
    <property type="molecule type" value="Genomic_DNA"/>
</dbReference>
<name>A0A1J1JDL3_PLAAG</name>
<evidence type="ECO:0000313" key="1">
    <source>
        <dbReference type="EMBL" id="CUM58340.1"/>
    </source>
</evidence>
<proteinExistence type="predicted"/>
<reference evidence="1" key="1">
    <citation type="submission" date="2015-09" db="EMBL/GenBank/DDBJ databases">
        <authorList>
            <person name="Jackson K.R."/>
            <person name="Lunt B.L."/>
            <person name="Fisher J.N.B."/>
            <person name="Gardner A.V."/>
            <person name="Bailey M.E."/>
            <person name="Deus L.M."/>
            <person name="Earl A.S."/>
            <person name="Gibby P.D."/>
            <person name="Hartmann K.A."/>
            <person name="Liu J.E."/>
            <person name="Manci A.M."/>
            <person name="Nielsen D.A."/>
            <person name="Solomon M.B."/>
            <person name="Breakwell D.P."/>
            <person name="Burnett S.H."/>
            <person name="Grose J.H."/>
        </authorList>
    </citation>
    <scope>NUCLEOTIDE SEQUENCE</scope>
    <source>
        <strain evidence="1">7805</strain>
    </source>
</reference>
<organism evidence="1">
    <name type="scientific">Planktothrix agardhii</name>
    <name type="common">Oscillatoria agardhii</name>
    <dbReference type="NCBI Taxonomy" id="1160"/>
    <lineage>
        <taxon>Bacteria</taxon>
        <taxon>Bacillati</taxon>
        <taxon>Cyanobacteriota</taxon>
        <taxon>Cyanophyceae</taxon>
        <taxon>Oscillatoriophycideae</taxon>
        <taxon>Oscillatoriales</taxon>
        <taxon>Microcoleaceae</taxon>
        <taxon>Planktothrix</taxon>
    </lineage>
</organism>